<keyword evidence="1" id="KW-0805">Transcription regulation</keyword>
<feature type="domain" description="HTH marR-type" evidence="4">
    <location>
        <begin position="1"/>
        <end position="140"/>
    </location>
</feature>
<dbReference type="EMBL" id="BMBA01000002">
    <property type="protein sequence ID" value="GFZ32277.1"/>
    <property type="molecule type" value="Genomic_DNA"/>
</dbReference>
<dbReference type="PANTHER" id="PTHR42756:SF1">
    <property type="entry name" value="TRANSCRIPTIONAL REPRESSOR OF EMRAB OPERON"/>
    <property type="match status" value="1"/>
</dbReference>
<name>A0ABQ1EBX2_9CLOT</name>
<dbReference type="InterPro" id="IPR036390">
    <property type="entry name" value="WH_DNA-bd_sf"/>
</dbReference>
<dbReference type="PROSITE" id="PS50995">
    <property type="entry name" value="HTH_MARR_2"/>
    <property type="match status" value="1"/>
</dbReference>
<evidence type="ECO:0000256" key="2">
    <source>
        <dbReference type="ARBA" id="ARBA00023125"/>
    </source>
</evidence>
<dbReference type="PANTHER" id="PTHR42756">
    <property type="entry name" value="TRANSCRIPTIONAL REGULATOR, MARR"/>
    <property type="match status" value="1"/>
</dbReference>
<dbReference type="InterPro" id="IPR036388">
    <property type="entry name" value="WH-like_DNA-bd_sf"/>
</dbReference>
<keyword evidence="2" id="KW-0238">DNA-binding</keyword>
<accession>A0ABQ1EBX2</accession>
<protein>
    <submittedName>
        <fullName evidence="5">MarR family transcriptional regulator</fullName>
    </submittedName>
</protein>
<keyword evidence="3" id="KW-0804">Transcription</keyword>
<evidence type="ECO:0000256" key="1">
    <source>
        <dbReference type="ARBA" id="ARBA00023015"/>
    </source>
</evidence>
<dbReference type="SUPFAM" id="SSF46785">
    <property type="entry name" value="Winged helix' DNA-binding domain"/>
    <property type="match status" value="1"/>
</dbReference>
<comment type="caution">
    <text evidence="5">The sequence shown here is derived from an EMBL/GenBank/DDBJ whole genome shotgun (WGS) entry which is preliminary data.</text>
</comment>
<dbReference type="InterPro" id="IPR000835">
    <property type="entry name" value="HTH_MarR-typ"/>
</dbReference>
<reference evidence="5 6" key="1">
    <citation type="journal article" date="2021" name="Int. J. Syst. Evol. Microbiol.">
        <title>Clostridium zeae sp. nov., isolated from corn silage.</title>
        <authorList>
            <person name="Kobayashi H."/>
            <person name="Tanizawa Y."/>
            <person name="Yagura M."/>
            <person name="Sakamoto M."/>
            <person name="Ohkuma M."/>
            <person name="Tohno M."/>
        </authorList>
    </citation>
    <scope>NUCLEOTIDE SEQUENCE [LARGE SCALE GENOMIC DNA]</scope>
    <source>
        <strain evidence="5 6">CSC2</strain>
    </source>
</reference>
<sequence>MSNQLFNFEEMIFYYIDELKFLLFPDKWGEGFLDYSKNEVLALLFLYKGKAGNMTEISEYINAPLNTTTGVINRLEKKEMVERRRDEKDRRIVNIILTDKAQKFIEEQKKVIEYYFEKIYTTLSVEEKKAALGIFNKVIAVMKQEKYSQSDKEKQNKKVKRIIIE</sequence>
<organism evidence="5 6">
    <name type="scientific">Clostridium zeae</name>
    <dbReference type="NCBI Taxonomy" id="2759022"/>
    <lineage>
        <taxon>Bacteria</taxon>
        <taxon>Bacillati</taxon>
        <taxon>Bacillota</taxon>
        <taxon>Clostridia</taxon>
        <taxon>Eubacteriales</taxon>
        <taxon>Clostridiaceae</taxon>
        <taxon>Clostridium</taxon>
    </lineage>
</organism>
<dbReference type="PRINTS" id="PR00598">
    <property type="entry name" value="HTHMARR"/>
</dbReference>
<dbReference type="SMART" id="SM00347">
    <property type="entry name" value="HTH_MARR"/>
    <property type="match status" value="1"/>
</dbReference>
<evidence type="ECO:0000313" key="5">
    <source>
        <dbReference type="EMBL" id="GFZ32277.1"/>
    </source>
</evidence>
<dbReference type="Gene3D" id="1.10.10.10">
    <property type="entry name" value="Winged helix-like DNA-binding domain superfamily/Winged helix DNA-binding domain"/>
    <property type="match status" value="1"/>
</dbReference>
<gene>
    <name evidence="5" type="ORF">CSC2_28030</name>
</gene>
<dbReference type="Proteomes" id="UP000663802">
    <property type="component" value="Unassembled WGS sequence"/>
</dbReference>
<evidence type="ECO:0000259" key="4">
    <source>
        <dbReference type="PROSITE" id="PS50995"/>
    </source>
</evidence>
<proteinExistence type="predicted"/>
<dbReference type="RefSeq" id="WP_206870534.1">
    <property type="nucleotide sequence ID" value="NZ_BMBA01000002.1"/>
</dbReference>
<evidence type="ECO:0000256" key="3">
    <source>
        <dbReference type="ARBA" id="ARBA00023163"/>
    </source>
</evidence>
<dbReference type="Pfam" id="PF01047">
    <property type="entry name" value="MarR"/>
    <property type="match status" value="1"/>
</dbReference>
<keyword evidence="6" id="KW-1185">Reference proteome</keyword>
<evidence type="ECO:0000313" key="6">
    <source>
        <dbReference type="Proteomes" id="UP000663802"/>
    </source>
</evidence>